<dbReference type="InterPro" id="IPR011009">
    <property type="entry name" value="Kinase-like_dom_sf"/>
</dbReference>
<keyword evidence="2" id="KW-1185">Reference proteome</keyword>
<proteinExistence type="predicted"/>
<dbReference type="InterPro" id="IPR047175">
    <property type="entry name" value="CotS-like"/>
</dbReference>
<protein>
    <recommendedName>
        <fullName evidence="3">Spore coat protein YutH</fullName>
    </recommendedName>
</protein>
<dbReference type="Gene3D" id="3.90.1200.10">
    <property type="match status" value="1"/>
</dbReference>
<dbReference type="PANTHER" id="PTHR39179">
    <property type="entry name" value="SPORE COAT PROTEIN I"/>
    <property type="match status" value="1"/>
</dbReference>
<dbReference type="AlphaFoldDB" id="A0A265NA31"/>
<organism evidence="1 2">
    <name type="scientific">Virgibacillus indicus</name>
    <dbReference type="NCBI Taxonomy" id="2024554"/>
    <lineage>
        <taxon>Bacteria</taxon>
        <taxon>Bacillati</taxon>
        <taxon>Bacillota</taxon>
        <taxon>Bacilli</taxon>
        <taxon>Bacillales</taxon>
        <taxon>Bacillaceae</taxon>
        <taxon>Virgibacillus</taxon>
    </lineage>
</organism>
<gene>
    <name evidence="1" type="ORF">CIL03_09715</name>
</gene>
<evidence type="ECO:0008006" key="3">
    <source>
        <dbReference type="Google" id="ProtNLM"/>
    </source>
</evidence>
<dbReference type="GO" id="GO:0042601">
    <property type="term" value="C:endospore-forming forespore"/>
    <property type="evidence" value="ECO:0007669"/>
    <property type="project" value="TreeGrafter"/>
</dbReference>
<evidence type="ECO:0000313" key="2">
    <source>
        <dbReference type="Proteomes" id="UP000216498"/>
    </source>
</evidence>
<comment type="caution">
    <text evidence="1">The sequence shown here is derived from an EMBL/GenBank/DDBJ whole genome shotgun (WGS) entry which is preliminary data.</text>
</comment>
<sequence length="319" mass="38104">MIRTYYAIQTEEKVMLDGRDGYKQDEYVYFTISADNKEIIHMEQAALAYYLMENRYSQLAVPIPNIHGDWITKNQGSDYMVFQLRHNHSENPYSSGASLGNFHQVGSAYSYEPKSISSYGQWKQLWINKLSFFENHIEEDSRKNPSSYYRLLMDVLPYIIGISENGIQYLQESNYDHRFHEADQGTIAFRRYSDQLSRPVIWAEDLFYDHPVRDIAEVIRFMMLNNKETQEIGLFINEYQSVRPLSVFSWRLLYARLIFPIHFFDLMERGIKREDPEQSYIELQSMLEKQNIYEKKLKRFFETVNMDHEALQIPVLHWL</sequence>
<dbReference type="SUPFAM" id="SSF56112">
    <property type="entry name" value="Protein kinase-like (PK-like)"/>
    <property type="match status" value="1"/>
</dbReference>
<name>A0A265NA31_9BACI</name>
<dbReference type="EMBL" id="NPMS01000004">
    <property type="protein sequence ID" value="OZU88853.1"/>
    <property type="molecule type" value="Genomic_DNA"/>
</dbReference>
<dbReference type="PANTHER" id="PTHR39179:SF2">
    <property type="entry name" value="ENDOSPORE COAT-ASSOCIATED PROTEIN YUTH"/>
    <property type="match status" value="1"/>
</dbReference>
<evidence type="ECO:0000313" key="1">
    <source>
        <dbReference type="EMBL" id="OZU88853.1"/>
    </source>
</evidence>
<accession>A0A265NA31</accession>
<reference evidence="1 2" key="1">
    <citation type="submission" date="2017-08" db="EMBL/GenBank/DDBJ databases">
        <title>Virgibacillus indicus sp. nov. and Virgibacillus profoundi sp. nov, two moderately halophilic bacteria isolated from marine sediment by using the Microfluidic Streak Plate.</title>
        <authorList>
            <person name="Xu B."/>
            <person name="Hu B."/>
            <person name="Wang J."/>
            <person name="Zhu Y."/>
            <person name="Huang L."/>
            <person name="Du W."/>
            <person name="Huang Y."/>
        </authorList>
    </citation>
    <scope>NUCLEOTIDE SEQUENCE [LARGE SCALE GENOMIC DNA]</scope>
    <source>
        <strain evidence="1 2">IO3-P2-C2</strain>
    </source>
</reference>
<dbReference type="OrthoDB" id="2986702at2"/>
<dbReference type="Proteomes" id="UP000216498">
    <property type="component" value="Unassembled WGS sequence"/>
</dbReference>